<proteinExistence type="predicted"/>
<evidence type="ECO:0000313" key="2">
    <source>
        <dbReference type="Proteomes" id="UP001441944"/>
    </source>
</evidence>
<dbReference type="RefSeq" id="WP_353399804.1">
    <property type="nucleotide sequence ID" value="NZ_BAABWU010000007.1"/>
</dbReference>
<sequence>MTAFARINTRQDAEQGAIWHVEFDSEPLFHEEKPIEMDFLGLESDVGRRAAAAMVRKMDKKSKGKRKAASLSVQEMIDTAEDSEQARAEFYSKLCTGWRGVTYIEDKDLDDPEAEPVPMEFSQANAAKLFSTRSWLLVGIDDFLGDKSNFLREIVGS</sequence>
<gene>
    <name evidence="1" type="ORF">NBRC116598_21380</name>
</gene>
<organism evidence="1 2">
    <name type="scientific">Pseudophaeobacter arcticus</name>
    <dbReference type="NCBI Taxonomy" id="385492"/>
    <lineage>
        <taxon>Bacteria</taxon>
        <taxon>Pseudomonadati</taxon>
        <taxon>Pseudomonadota</taxon>
        <taxon>Alphaproteobacteria</taxon>
        <taxon>Rhodobacterales</taxon>
        <taxon>Paracoccaceae</taxon>
        <taxon>Pseudophaeobacter</taxon>
    </lineage>
</organism>
<evidence type="ECO:0000313" key="1">
    <source>
        <dbReference type="EMBL" id="GAA6196694.1"/>
    </source>
</evidence>
<dbReference type="Proteomes" id="UP001441944">
    <property type="component" value="Unassembled WGS sequence"/>
</dbReference>
<name>A0ABQ0ALG8_9RHOB</name>
<comment type="caution">
    <text evidence="1">The sequence shown here is derived from an EMBL/GenBank/DDBJ whole genome shotgun (WGS) entry which is preliminary data.</text>
</comment>
<protein>
    <submittedName>
        <fullName evidence="1">Uncharacterized protein</fullName>
    </submittedName>
</protein>
<reference evidence="1 2" key="1">
    <citation type="submission" date="2024-04" db="EMBL/GenBank/DDBJ databases">
        <title>Draft genome sequence of Pseudophaeobacter arcticus NBRC 116598.</title>
        <authorList>
            <person name="Miyakawa T."/>
            <person name="Kusuya Y."/>
            <person name="Miura T."/>
        </authorList>
    </citation>
    <scope>NUCLEOTIDE SEQUENCE [LARGE SCALE GENOMIC DNA]</scope>
    <source>
        <strain evidence="1 2">SU-CL00105</strain>
    </source>
</reference>
<accession>A0ABQ0ALG8</accession>
<keyword evidence="2" id="KW-1185">Reference proteome</keyword>
<dbReference type="EMBL" id="BAABWU010000007">
    <property type="protein sequence ID" value="GAA6196694.1"/>
    <property type="molecule type" value="Genomic_DNA"/>
</dbReference>